<proteinExistence type="predicted"/>
<reference evidence="2 3" key="1">
    <citation type="submission" date="2016-03" db="EMBL/GenBank/DDBJ databases">
        <title>EvidentialGene: Evidence-directed Construction of Genes on Genomes.</title>
        <authorList>
            <person name="Gilbert D.G."/>
            <person name="Choi J.-H."/>
            <person name="Mockaitis K."/>
            <person name="Colbourne J."/>
            <person name="Pfrender M."/>
        </authorList>
    </citation>
    <scope>NUCLEOTIDE SEQUENCE [LARGE SCALE GENOMIC DNA]</scope>
    <source>
        <strain evidence="2 3">Xinb3</strain>
        <tissue evidence="2">Complete organism</tissue>
    </source>
</reference>
<dbReference type="AlphaFoldDB" id="A0A164UY86"/>
<sequence length="41" mass="4581">MVMGFFSSLLLAATTLCITRQGNFWFGMRCLPAIGRECLHS</sequence>
<keyword evidence="3" id="KW-1185">Reference proteome</keyword>
<accession>A0A164UY86</accession>
<evidence type="ECO:0000313" key="3">
    <source>
        <dbReference type="Proteomes" id="UP000076858"/>
    </source>
</evidence>
<feature type="signal peptide" evidence="1">
    <location>
        <begin position="1"/>
        <end position="17"/>
    </location>
</feature>
<evidence type="ECO:0000256" key="1">
    <source>
        <dbReference type="SAM" id="SignalP"/>
    </source>
</evidence>
<comment type="caution">
    <text evidence="2">The sequence shown here is derived from an EMBL/GenBank/DDBJ whole genome shotgun (WGS) entry which is preliminary data.</text>
</comment>
<keyword evidence="1" id="KW-0732">Signal</keyword>
<feature type="chain" id="PRO_5007853733" evidence="1">
    <location>
        <begin position="18"/>
        <end position="41"/>
    </location>
</feature>
<dbReference type="EMBL" id="LRGB01001569">
    <property type="protein sequence ID" value="KZS11787.1"/>
    <property type="molecule type" value="Genomic_DNA"/>
</dbReference>
<dbReference type="Proteomes" id="UP000076858">
    <property type="component" value="Unassembled WGS sequence"/>
</dbReference>
<protein>
    <submittedName>
        <fullName evidence="2">Uncharacterized protein</fullName>
    </submittedName>
</protein>
<evidence type="ECO:0000313" key="2">
    <source>
        <dbReference type="EMBL" id="KZS11787.1"/>
    </source>
</evidence>
<organism evidence="2 3">
    <name type="scientific">Daphnia magna</name>
    <dbReference type="NCBI Taxonomy" id="35525"/>
    <lineage>
        <taxon>Eukaryota</taxon>
        <taxon>Metazoa</taxon>
        <taxon>Ecdysozoa</taxon>
        <taxon>Arthropoda</taxon>
        <taxon>Crustacea</taxon>
        <taxon>Branchiopoda</taxon>
        <taxon>Diplostraca</taxon>
        <taxon>Cladocera</taxon>
        <taxon>Anomopoda</taxon>
        <taxon>Daphniidae</taxon>
        <taxon>Daphnia</taxon>
    </lineage>
</organism>
<gene>
    <name evidence="2" type="ORF">APZ42_023500</name>
</gene>
<name>A0A164UY86_9CRUS</name>